<dbReference type="Pfam" id="PF00392">
    <property type="entry name" value="GntR"/>
    <property type="match status" value="1"/>
</dbReference>
<dbReference type="InterPro" id="IPR008280">
    <property type="entry name" value="Tub_FtsZ_C"/>
</dbReference>
<evidence type="ECO:0000256" key="1">
    <source>
        <dbReference type="ARBA" id="ARBA00022741"/>
    </source>
</evidence>
<evidence type="ECO:0000313" key="8">
    <source>
        <dbReference type="EMBL" id="SVA79574.1"/>
    </source>
</evidence>
<evidence type="ECO:0000256" key="5">
    <source>
        <dbReference type="ARBA" id="ARBA00023163"/>
    </source>
</evidence>
<dbReference type="AlphaFoldDB" id="A0A381YRJ7"/>
<dbReference type="PRINTS" id="PR00035">
    <property type="entry name" value="HTHGNTR"/>
</dbReference>
<name>A0A381YRJ7_9ZZZZ</name>
<dbReference type="SMART" id="SM00345">
    <property type="entry name" value="HTH_GNTR"/>
    <property type="match status" value="1"/>
</dbReference>
<dbReference type="InterPro" id="IPR050679">
    <property type="entry name" value="Bact_HTH_transcr_reg"/>
</dbReference>
<proteinExistence type="predicted"/>
<dbReference type="GO" id="GO:0003677">
    <property type="term" value="F:DNA binding"/>
    <property type="evidence" value="ECO:0007669"/>
    <property type="project" value="UniProtKB-KW"/>
</dbReference>
<dbReference type="PANTHER" id="PTHR44846:SF17">
    <property type="entry name" value="GNTR-FAMILY TRANSCRIPTIONAL REGULATOR"/>
    <property type="match status" value="1"/>
</dbReference>
<dbReference type="CDD" id="cd07377">
    <property type="entry name" value="WHTH_GntR"/>
    <property type="match status" value="1"/>
</dbReference>
<keyword evidence="4" id="KW-0342">GTP-binding</keyword>
<keyword evidence="2" id="KW-0805">Transcription regulation</keyword>
<dbReference type="Gene3D" id="3.40.50.1440">
    <property type="entry name" value="Tubulin/FtsZ, GTPase domain"/>
    <property type="match status" value="1"/>
</dbReference>
<evidence type="ECO:0000259" key="7">
    <source>
        <dbReference type="PROSITE" id="PS50949"/>
    </source>
</evidence>
<keyword evidence="3" id="KW-0238">DNA-binding</keyword>
<dbReference type="GO" id="GO:0045892">
    <property type="term" value="P:negative regulation of DNA-templated transcription"/>
    <property type="evidence" value="ECO:0007669"/>
    <property type="project" value="TreeGrafter"/>
</dbReference>
<evidence type="ECO:0000256" key="3">
    <source>
        <dbReference type="ARBA" id="ARBA00023125"/>
    </source>
</evidence>
<feature type="region of interest" description="Disordered" evidence="6">
    <location>
        <begin position="211"/>
        <end position="243"/>
    </location>
</feature>
<dbReference type="SUPFAM" id="SSF55307">
    <property type="entry name" value="Tubulin C-terminal domain-like"/>
    <property type="match status" value="1"/>
</dbReference>
<reference evidence="8" key="1">
    <citation type="submission" date="2018-05" db="EMBL/GenBank/DDBJ databases">
        <authorList>
            <person name="Lanie J.A."/>
            <person name="Ng W.-L."/>
            <person name="Kazmierczak K.M."/>
            <person name="Andrzejewski T.M."/>
            <person name="Davidsen T.M."/>
            <person name="Wayne K.J."/>
            <person name="Tettelin H."/>
            <person name="Glass J.I."/>
            <person name="Rusch D."/>
            <person name="Podicherti R."/>
            <person name="Tsui H.-C.T."/>
            <person name="Winkler M.E."/>
        </authorList>
    </citation>
    <scope>NUCLEOTIDE SEQUENCE</scope>
</reference>
<feature type="region of interest" description="Disordered" evidence="6">
    <location>
        <begin position="139"/>
        <end position="164"/>
    </location>
</feature>
<gene>
    <name evidence="8" type="ORF">METZ01_LOCUS132428</name>
</gene>
<dbReference type="GO" id="GO:0005525">
    <property type="term" value="F:GTP binding"/>
    <property type="evidence" value="ECO:0007669"/>
    <property type="project" value="UniProtKB-KW"/>
</dbReference>
<protein>
    <recommendedName>
        <fullName evidence="7">HTH gntR-type domain-containing protein</fullName>
    </recommendedName>
</protein>
<dbReference type="Gene3D" id="1.10.10.10">
    <property type="entry name" value="Winged helix-like DNA-binding domain superfamily/Winged helix DNA-binding domain"/>
    <property type="match status" value="1"/>
</dbReference>
<dbReference type="InterPro" id="IPR036388">
    <property type="entry name" value="WH-like_DNA-bd_sf"/>
</dbReference>
<evidence type="ECO:0000256" key="4">
    <source>
        <dbReference type="ARBA" id="ARBA00023134"/>
    </source>
</evidence>
<evidence type="ECO:0000256" key="2">
    <source>
        <dbReference type="ARBA" id="ARBA00023015"/>
    </source>
</evidence>
<keyword evidence="5" id="KW-0804">Transcription</keyword>
<sequence length="566" mass="61579">MSLNEMPSNSVSGRPRRVFEAELIAKWSSEGQLEGPIFLQLAWFLTNLIIEGELKEGELLPSETTLADQFGMSRMTARRGIETLKDLGMVSRSRRGTRIEVSADEAASVSSEFWQLLNTEQIALSQNRPLGINRRLDTRSDAMGSDMGSGPFQERPPNEDLTSRSRRLARMTAATEMESEVLSDAMSDSQVQSAALAAPMESAGMLDMEKSSGITRRPPTPSRVRINSRPGGRQQLDRVGLDASEPEVDKSVAAVGVGKLGHEVVAHLVANLIEESRSSSGGRPIPGLRVVGIDGDQDPFIQTRSPIQRALRSLGRLSNLMHLGPEVDLVSSSTKSLALNDEFKGLELCFLVSALADVQGHQELPSLIRALDEQGTKTIALVSIPEDWESGHILSAAKGHLRDILDTNASVIAVPVGSIGMPGEDLAWEDHLQEIVQYFSSAFETLLRASSWTEGASNITLSDIYSVLRPGHQGALSLSQVSGIERTTRIEQILDDGVERLRRQNVDLNEASRMLAILSGSRSFTRSEVQALMAGIRRISGQGTEVLFGTSRTPADADEFYLTLIV</sequence>
<dbReference type="InterPro" id="IPR000524">
    <property type="entry name" value="Tscrpt_reg_HTH_GntR"/>
</dbReference>
<dbReference type="EMBL" id="UINC01018868">
    <property type="protein sequence ID" value="SVA79574.1"/>
    <property type="molecule type" value="Genomic_DNA"/>
</dbReference>
<dbReference type="GO" id="GO:0003700">
    <property type="term" value="F:DNA-binding transcription factor activity"/>
    <property type="evidence" value="ECO:0007669"/>
    <property type="project" value="InterPro"/>
</dbReference>
<evidence type="ECO:0000256" key="6">
    <source>
        <dbReference type="SAM" id="MobiDB-lite"/>
    </source>
</evidence>
<keyword evidence="1" id="KW-0547">Nucleotide-binding</keyword>
<dbReference type="PANTHER" id="PTHR44846">
    <property type="entry name" value="MANNOSYL-D-GLYCERATE TRANSPORT/METABOLISM SYSTEM REPRESSOR MNGR-RELATED"/>
    <property type="match status" value="1"/>
</dbReference>
<dbReference type="InterPro" id="IPR036390">
    <property type="entry name" value="WH_DNA-bd_sf"/>
</dbReference>
<dbReference type="PROSITE" id="PS50949">
    <property type="entry name" value="HTH_GNTR"/>
    <property type="match status" value="1"/>
</dbReference>
<dbReference type="SUPFAM" id="SSF46785">
    <property type="entry name" value="Winged helix' DNA-binding domain"/>
    <property type="match status" value="1"/>
</dbReference>
<dbReference type="InterPro" id="IPR036525">
    <property type="entry name" value="Tubulin/FtsZ_GTPase_sf"/>
</dbReference>
<accession>A0A381YRJ7</accession>
<organism evidence="8">
    <name type="scientific">marine metagenome</name>
    <dbReference type="NCBI Taxonomy" id="408172"/>
    <lineage>
        <taxon>unclassified sequences</taxon>
        <taxon>metagenomes</taxon>
        <taxon>ecological metagenomes</taxon>
    </lineage>
</organism>
<feature type="domain" description="HTH gntR-type" evidence="7">
    <location>
        <begin position="35"/>
        <end position="102"/>
    </location>
</feature>